<name>A0AAN6TWR7_9PEZI</name>
<gene>
    <name evidence="1" type="ORF">N657DRAFT_492749</name>
</gene>
<proteinExistence type="predicted"/>
<accession>A0AAN6TWR7</accession>
<comment type="caution">
    <text evidence="1">The sequence shown here is derived from an EMBL/GenBank/DDBJ whole genome shotgun (WGS) entry which is preliminary data.</text>
</comment>
<reference evidence="1" key="1">
    <citation type="journal article" date="2023" name="Mol. Phylogenet. Evol.">
        <title>Genome-scale phylogeny and comparative genomics of the fungal order Sordariales.</title>
        <authorList>
            <person name="Hensen N."/>
            <person name="Bonometti L."/>
            <person name="Westerberg I."/>
            <person name="Brannstrom I.O."/>
            <person name="Guillou S."/>
            <person name="Cros-Aarteil S."/>
            <person name="Calhoun S."/>
            <person name="Haridas S."/>
            <person name="Kuo A."/>
            <person name="Mondo S."/>
            <person name="Pangilinan J."/>
            <person name="Riley R."/>
            <person name="LaButti K."/>
            <person name="Andreopoulos B."/>
            <person name="Lipzen A."/>
            <person name="Chen C."/>
            <person name="Yan M."/>
            <person name="Daum C."/>
            <person name="Ng V."/>
            <person name="Clum A."/>
            <person name="Steindorff A."/>
            <person name="Ohm R.A."/>
            <person name="Martin F."/>
            <person name="Silar P."/>
            <person name="Natvig D.O."/>
            <person name="Lalanne C."/>
            <person name="Gautier V."/>
            <person name="Ament-Velasquez S.L."/>
            <person name="Kruys A."/>
            <person name="Hutchinson M.I."/>
            <person name="Powell A.J."/>
            <person name="Barry K."/>
            <person name="Miller A.N."/>
            <person name="Grigoriev I.V."/>
            <person name="Debuchy R."/>
            <person name="Gladieux P."/>
            <person name="Hiltunen Thoren M."/>
            <person name="Johannesson H."/>
        </authorList>
    </citation>
    <scope>NUCLEOTIDE SEQUENCE</scope>
    <source>
        <strain evidence="1">CBS 731.68</strain>
    </source>
</reference>
<evidence type="ECO:0000313" key="2">
    <source>
        <dbReference type="Proteomes" id="UP001302602"/>
    </source>
</evidence>
<dbReference type="AlphaFoldDB" id="A0AAN6TWR7"/>
<dbReference type="EMBL" id="MU853231">
    <property type="protein sequence ID" value="KAK4122157.1"/>
    <property type="molecule type" value="Genomic_DNA"/>
</dbReference>
<dbReference type="RefSeq" id="XP_062645928.1">
    <property type="nucleotide sequence ID" value="XM_062787640.1"/>
</dbReference>
<organism evidence="1 2">
    <name type="scientific">Parathielavia appendiculata</name>
    <dbReference type="NCBI Taxonomy" id="2587402"/>
    <lineage>
        <taxon>Eukaryota</taxon>
        <taxon>Fungi</taxon>
        <taxon>Dikarya</taxon>
        <taxon>Ascomycota</taxon>
        <taxon>Pezizomycotina</taxon>
        <taxon>Sordariomycetes</taxon>
        <taxon>Sordariomycetidae</taxon>
        <taxon>Sordariales</taxon>
        <taxon>Chaetomiaceae</taxon>
        <taxon>Parathielavia</taxon>
    </lineage>
</organism>
<evidence type="ECO:0000313" key="1">
    <source>
        <dbReference type="EMBL" id="KAK4122157.1"/>
    </source>
</evidence>
<keyword evidence="2" id="KW-1185">Reference proteome</keyword>
<sequence>MSVRLGVRSSKQMTACCEIRVFQRVPWRRLGSVPSAMISWLRSRGGDIGLLVRLGSSWSPGATSPCLSCELQGVQVRMPLAEGWGFPRTPRSSYPVWGHAGGCFRCGYRIHMVVDDCLWGNVTVRFTSASSMPREGFMQKRRGACRGAVDQDLFHGFHLRRPERTVPAI</sequence>
<dbReference type="Proteomes" id="UP001302602">
    <property type="component" value="Unassembled WGS sequence"/>
</dbReference>
<dbReference type="GeneID" id="87824410"/>
<protein>
    <submittedName>
        <fullName evidence="1">Uncharacterized protein</fullName>
    </submittedName>
</protein>
<reference evidence="1" key="2">
    <citation type="submission" date="2023-05" db="EMBL/GenBank/DDBJ databases">
        <authorList>
            <consortium name="Lawrence Berkeley National Laboratory"/>
            <person name="Steindorff A."/>
            <person name="Hensen N."/>
            <person name="Bonometti L."/>
            <person name="Westerberg I."/>
            <person name="Brannstrom I.O."/>
            <person name="Guillou S."/>
            <person name="Cros-Aarteil S."/>
            <person name="Calhoun S."/>
            <person name="Haridas S."/>
            <person name="Kuo A."/>
            <person name="Mondo S."/>
            <person name="Pangilinan J."/>
            <person name="Riley R."/>
            <person name="Labutti K."/>
            <person name="Andreopoulos B."/>
            <person name="Lipzen A."/>
            <person name="Chen C."/>
            <person name="Yanf M."/>
            <person name="Daum C."/>
            <person name="Ng V."/>
            <person name="Clum A."/>
            <person name="Ohm R."/>
            <person name="Martin F."/>
            <person name="Silar P."/>
            <person name="Natvig D."/>
            <person name="Lalanne C."/>
            <person name="Gautier V."/>
            <person name="Ament-Velasquez S.L."/>
            <person name="Kruys A."/>
            <person name="Hutchinson M.I."/>
            <person name="Powell A.J."/>
            <person name="Barry K."/>
            <person name="Miller A.N."/>
            <person name="Grigoriev I.V."/>
            <person name="Debuchy R."/>
            <person name="Gladieux P."/>
            <person name="Thoren M.H."/>
            <person name="Johannesson H."/>
        </authorList>
    </citation>
    <scope>NUCLEOTIDE SEQUENCE</scope>
    <source>
        <strain evidence="1">CBS 731.68</strain>
    </source>
</reference>